<dbReference type="Proteomes" id="UP000007875">
    <property type="component" value="Unassembled WGS sequence"/>
</dbReference>
<evidence type="ECO:0000313" key="2">
    <source>
        <dbReference type="Ensembl" id="ENSCSAVP00000012003.1"/>
    </source>
</evidence>
<reference evidence="3" key="1">
    <citation type="submission" date="2003-08" db="EMBL/GenBank/DDBJ databases">
        <authorList>
            <person name="Birren B."/>
            <person name="Nusbaum C."/>
            <person name="Abebe A."/>
            <person name="Abouelleil A."/>
            <person name="Adekoya E."/>
            <person name="Ait-zahra M."/>
            <person name="Allen N."/>
            <person name="Allen T."/>
            <person name="An P."/>
            <person name="Anderson M."/>
            <person name="Anderson S."/>
            <person name="Arachchi H."/>
            <person name="Armbruster J."/>
            <person name="Bachantsang P."/>
            <person name="Baldwin J."/>
            <person name="Barry A."/>
            <person name="Bayul T."/>
            <person name="Blitshsteyn B."/>
            <person name="Bloom T."/>
            <person name="Blye J."/>
            <person name="Boguslavskiy L."/>
            <person name="Borowsky M."/>
            <person name="Boukhgalter B."/>
            <person name="Brunache A."/>
            <person name="Butler J."/>
            <person name="Calixte N."/>
            <person name="Calvo S."/>
            <person name="Camarata J."/>
            <person name="Campo K."/>
            <person name="Chang J."/>
            <person name="Cheshatsang Y."/>
            <person name="Citroen M."/>
            <person name="Collymore A."/>
            <person name="Considine T."/>
            <person name="Cook A."/>
            <person name="Cooke P."/>
            <person name="Corum B."/>
            <person name="Cuomo C."/>
            <person name="David R."/>
            <person name="Dawoe T."/>
            <person name="Degray S."/>
            <person name="Dodge S."/>
            <person name="Dooley K."/>
            <person name="Dorje P."/>
            <person name="Dorjee K."/>
            <person name="Dorris L."/>
            <person name="Duffey N."/>
            <person name="Dupes A."/>
            <person name="Elkins T."/>
            <person name="Engels R."/>
            <person name="Erickson J."/>
            <person name="Farina A."/>
            <person name="Faro S."/>
            <person name="Ferreira P."/>
            <person name="Fischer H."/>
            <person name="Fitzgerald M."/>
            <person name="Foley K."/>
            <person name="Gage D."/>
            <person name="Galagan J."/>
            <person name="Gearin G."/>
            <person name="Gnerre S."/>
            <person name="Gnirke A."/>
            <person name="Goyette A."/>
            <person name="Graham J."/>
            <person name="Grandbois E."/>
            <person name="Gyaltsen K."/>
            <person name="Hafez N."/>
            <person name="Hagopian D."/>
            <person name="Hagos B."/>
            <person name="Hall J."/>
            <person name="Hatcher B."/>
            <person name="Heller A."/>
            <person name="Higgins H."/>
            <person name="Honan T."/>
            <person name="Horn A."/>
            <person name="Houde N."/>
            <person name="Hughes L."/>
            <person name="Hulme W."/>
            <person name="Husby E."/>
            <person name="Iliev I."/>
            <person name="Jaffe D."/>
            <person name="Jones C."/>
            <person name="Kamal M."/>
            <person name="Kamat A."/>
            <person name="Kamvysselis M."/>
            <person name="Karlsson E."/>
            <person name="Kells C."/>
            <person name="Kieu A."/>
            <person name="Kisner P."/>
            <person name="Kodira C."/>
            <person name="Kulbokas E."/>
            <person name="Labutti K."/>
            <person name="Lama D."/>
            <person name="Landers T."/>
            <person name="Leger J."/>
            <person name="Levine S."/>
            <person name="Lewis D."/>
            <person name="Lewis T."/>
            <person name="Lindblad-toh K."/>
            <person name="Liu X."/>
            <person name="Lokyitsang T."/>
            <person name="Lokyitsang Y."/>
            <person name="Lucien O."/>
            <person name="Lui A."/>
            <person name="Ma L.J."/>
            <person name="Mabbitt R."/>
            <person name="Macdonald J."/>
            <person name="Maclean C."/>
            <person name="Major J."/>
            <person name="Manning J."/>
            <person name="Marabella R."/>
            <person name="Maru K."/>
            <person name="Matthews C."/>
            <person name="Mauceli E."/>
            <person name="Mccarthy M."/>
            <person name="Mcdonough S."/>
            <person name="Mcghee T."/>
            <person name="Meldrim J."/>
            <person name="Meneus L."/>
            <person name="Mesirov J."/>
            <person name="Mihalev A."/>
            <person name="Mihova T."/>
            <person name="Mikkelsen T."/>
            <person name="Mlenga V."/>
            <person name="Moru K."/>
            <person name="Mozes J."/>
            <person name="Mulrain L."/>
            <person name="Munson G."/>
            <person name="Naylor J."/>
            <person name="Newes C."/>
            <person name="Nguyen C."/>
            <person name="Nguyen N."/>
            <person name="Nguyen T."/>
            <person name="Nicol R."/>
            <person name="Nielsen C."/>
            <person name="Nizzari M."/>
            <person name="Norbu C."/>
            <person name="Norbu N."/>
            <person name="O'donnell P."/>
            <person name="Okoawo O."/>
            <person name="O'leary S."/>
            <person name="Omotosho B."/>
            <person name="O'neill K."/>
            <person name="Osman S."/>
            <person name="Parker S."/>
            <person name="Perrin D."/>
            <person name="Phunkhang P."/>
            <person name="Piqani B."/>
            <person name="Purcell S."/>
            <person name="Rachupka T."/>
            <person name="Ramasamy U."/>
            <person name="Rameau R."/>
            <person name="Ray V."/>
            <person name="Raymond C."/>
            <person name="Retta R."/>
            <person name="Richardson S."/>
            <person name="Rise C."/>
            <person name="Rodriguez J."/>
            <person name="Rogers J."/>
            <person name="Rogov P."/>
            <person name="Rutman M."/>
            <person name="Schupbach R."/>
            <person name="Seaman C."/>
            <person name="Settipalli S."/>
            <person name="Sharpe T."/>
            <person name="Sheridan J."/>
            <person name="Sherpa N."/>
            <person name="Shi J."/>
            <person name="Smirnov S."/>
            <person name="Smith C."/>
            <person name="Sougnez C."/>
            <person name="Spencer B."/>
            <person name="Stalker J."/>
            <person name="Stange-thomann N."/>
            <person name="Stavropoulos S."/>
            <person name="Stetson K."/>
            <person name="Stone C."/>
            <person name="Stone S."/>
            <person name="Stubbs M."/>
            <person name="Talamas J."/>
            <person name="Tchuinga P."/>
            <person name="Tenzing P."/>
            <person name="Tesfaye S."/>
            <person name="Theodore J."/>
            <person name="Thoulutsang Y."/>
            <person name="Topham K."/>
            <person name="Towey S."/>
            <person name="Tsamla T."/>
            <person name="Tsomo N."/>
            <person name="Vallee D."/>
            <person name="Vassiliev H."/>
            <person name="Venkataraman V."/>
            <person name="Vinson J."/>
            <person name="Vo A."/>
            <person name="Wade C."/>
            <person name="Wang S."/>
            <person name="Wangchuk T."/>
            <person name="Wangdi T."/>
            <person name="Whittaker C."/>
            <person name="Wilkinson J."/>
            <person name="Wu Y."/>
            <person name="Wyman D."/>
            <person name="Yadav S."/>
            <person name="Yang S."/>
            <person name="Yang X."/>
            <person name="Yeager S."/>
            <person name="Yee E."/>
            <person name="Young G."/>
            <person name="Zainoun J."/>
            <person name="Zembeck L."/>
            <person name="Zimmer A."/>
            <person name="Zody M."/>
            <person name="Lander E."/>
        </authorList>
    </citation>
    <scope>NUCLEOTIDE SEQUENCE [LARGE SCALE GENOMIC DNA]</scope>
</reference>
<reference evidence="2" key="2">
    <citation type="submission" date="2025-08" db="UniProtKB">
        <authorList>
            <consortium name="Ensembl"/>
        </authorList>
    </citation>
    <scope>IDENTIFICATION</scope>
</reference>
<dbReference type="InterPro" id="IPR036638">
    <property type="entry name" value="HLH_DNA-bd_sf"/>
</dbReference>
<dbReference type="PROSITE" id="PS50888">
    <property type="entry name" value="BHLH"/>
    <property type="match status" value="1"/>
</dbReference>
<dbReference type="InterPro" id="IPR011598">
    <property type="entry name" value="bHLH_dom"/>
</dbReference>
<evidence type="ECO:0000313" key="3">
    <source>
        <dbReference type="Proteomes" id="UP000007875"/>
    </source>
</evidence>
<dbReference type="OMA" id="FRDVTNM"/>
<evidence type="ECO:0000259" key="1">
    <source>
        <dbReference type="PROSITE" id="PS50888"/>
    </source>
</evidence>
<dbReference type="AlphaFoldDB" id="H2Z341"/>
<feature type="domain" description="BHLH" evidence="1">
    <location>
        <begin position="34"/>
        <end position="85"/>
    </location>
</feature>
<dbReference type="GeneTree" id="ENSGT00730000114071"/>
<dbReference type="SUPFAM" id="SSF47459">
    <property type="entry name" value="HLH, helix-loop-helix DNA-binding domain"/>
    <property type="match status" value="1"/>
</dbReference>
<keyword evidence="3" id="KW-1185">Reference proteome</keyword>
<protein>
    <recommendedName>
        <fullName evidence="1">BHLH domain-containing protein</fullName>
    </recommendedName>
</protein>
<sequence>MVKASPSKDISRPGVAAVYRGTNLNVITKCNETNIKSKKNEVKKLKESFNRTLYKQLRQVVPSCREKSVSSLDIVLKAVDYINELHKMLENEANSKLTKPLATNKSFRDVTNMDSNVTD</sequence>
<organism evidence="2 3">
    <name type="scientific">Ciona savignyi</name>
    <name type="common">Pacific transparent sea squirt</name>
    <dbReference type="NCBI Taxonomy" id="51511"/>
    <lineage>
        <taxon>Eukaryota</taxon>
        <taxon>Metazoa</taxon>
        <taxon>Chordata</taxon>
        <taxon>Tunicata</taxon>
        <taxon>Ascidiacea</taxon>
        <taxon>Phlebobranchia</taxon>
        <taxon>Cionidae</taxon>
        <taxon>Ciona</taxon>
    </lineage>
</organism>
<name>H2Z341_CIOSA</name>
<dbReference type="InParanoid" id="H2Z341"/>
<dbReference type="Ensembl" id="ENSCSAVT00000012142.1">
    <property type="protein sequence ID" value="ENSCSAVP00000012003.1"/>
    <property type="gene ID" value="ENSCSAVG00000007054.1"/>
</dbReference>
<reference evidence="2" key="3">
    <citation type="submission" date="2025-09" db="UniProtKB">
        <authorList>
            <consortium name="Ensembl"/>
        </authorList>
    </citation>
    <scope>IDENTIFICATION</scope>
</reference>
<dbReference type="Pfam" id="PF00010">
    <property type="entry name" value="HLH"/>
    <property type="match status" value="1"/>
</dbReference>
<accession>H2Z341</accession>
<dbReference type="Gene3D" id="4.10.280.10">
    <property type="entry name" value="Helix-loop-helix DNA-binding domain"/>
    <property type="match status" value="1"/>
</dbReference>
<dbReference type="GO" id="GO:0046983">
    <property type="term" value="F:protein dimerization activity"/>
    <property type="evidence" value="ECO:0007669"/>
    <property type="project" value="InterPro"/>
</dbReference>
<dbReference type="HOGENOM" id="CLU_2060650_0_0_1"/>
<proteinExistence type="predicted"/>